<comment type="similarity">
    <text evidence="2">Belongs to the NOP16 family.</text>
</comment>
<dbReference type="OrthoDB" id="285729at2759"/>
<accession>A0A9Q0MP00</accession>
<organism evidence="5 6">
    <name type="scientific">Pseudolycoriella hygida</name>
    <dbReference type="NCBI Taxonomy" id="35572"/>
    <lineage>
        <taxon>Eukaryota</taxon>
        <taxon>Metazoa</taxon>
        <taxon>Ecdysozoa</taxon>
        <taxon>Arthropoda</taxon>
        <taxon>Hexapoda</taxon>
        <taxon>Insecta</taxon>
        <taxon>Pterygota</taxon>
        <taxon>Neoptera</taxon>
        <taxon>Endopterygota</taxon>
        <taxon>Diptera</taxon>
        <taxon>Nematocera</taxon>
        <taxon>Sciaroidea</taxon>
        <taxon>Sciaridae</taxon>
        <taxon>Pseudolycoriella</taxon>
    </lineage>
</organism>
<reference evidence="5" key="1">
    <citation type="submission" date="2022-07" db="EMBL/GenBank/DDBJ databases">
        <authorList>
            <person name="Trinca V."/>
            <person name="Uliana J.V.C."/>
            <person name="Torres T.T."/>
            <person name="Ward R.J."/>
            <person name="Monesi N."/>
        </authorList>
    </citation>
    <scope>NUCLEOTIDE SEQUENCE</scope>
    <source>
        <strain evidence="5">HSMRA1968</strain>
        <tissue evidence="5">Whole embryos</tissue>
    </source>
</reference>
<proteinExistence type="inferred from homology"/>
<evidence type="ECO:0000256" key="2">
    <source>
        <dbReference type="ARBA" id="ARBA00008479"/>
    </source>
</evidence>
<evidence type="ECO:0000313" key="6">
    <source>
        <dbReference type="Proteomes" id="UP001151699"/>
    </source>
</evidence>
<dbReference type="GO" id="GO:0042273">
    <property type="term" value="P:ribosomal large subunit biogenesis"/>
    <property type="evidence" value="ECO:0007669"/>
    <property type="project" value="TreeGrafter"/>
</dbReference>
<evidence type="ECO:0000256" key="4">
    <source>
        <dbReference type="ARBA" id="ARBA00023242"/>
    </source>
</evidence>
<dbReference type="Pfam" id="PF09420">
    <property type="entry name" value="Nop16"/>
    <property type="match status" value="1"/>
</dbReference>
<dbReference type="Proteomes" id="UP001151699">
    <property type="component" value="Chromosome C"/>
</dbReference>
<sequence>MKIKKVQRGKTFRYNVNRKRVNQQRRTTGTIKDPVIRKAWDERKTMTKNLNEMGISRDPNEVLAVPSTKQRRLRIIKLANGFIEEEEVNEQKPTKPKSKVVEQLEQDANEFRESQFRLPKGVVKYASYLLDTYGLNYKAMVKDEKNYDQETWRQFRAKIRKFMSIPEQFNVYLKQRNLDPKNLDWVEYDSENE</sequence>
<dbReference type="AlphaFoldDB" id="A0A9Q0MP00"/>
<dbReference type="InterPro" id="IPR019002">
    <property type="entry name" value="Ribosome_biogenesis_Nop16"/>
</dbReference>
<dbReference type="GO" id="GO:0005730">
    <property type="term" value="C:nucleolus"/>
    <property type="evidence" value="ECO:0007669"/>
    <property type="project" value="UniProtKB-SubCell"/>
</dbReference>
<evidence type="ECO:0000256" key="3">
    <source>
        <dbReference type="ARBA" id="ARBA00015522"/>
    </source>
</evidence>
<dbReference type="EMBL" id="WJQU01000004">
    <property type="protein sequence ID" value="KAJ6635480.1"/>
    <property type="molecule type" value="Genomic_DNA"/>
</dbReference>
<protein>
    <recommendedName>
        <fullName evidence="3">Nucleolar protein 16</fullName>
    </recommendedName>
</protein>
<keyword evidence="4" id="KW-0539">Nucleus</keyword>
<dbReference type="PANTHER" id="PTHR13243">
    <property type="entry name" value="HSPC111 PROTEIN-RELATED"/>
    <property type="match status" value="1"/>
</dbReference>
<name>A0A9Q0MP00_9DIPT</name>
<evidence type="ECO:0000256" key="1">
    <source>
        <dbReference type="ARBA" id="ARBA00004604"/>
    </source>
</evidence>
<comment type="caution">
    <text evidence="5">The sequence shown here is derived from an EMBL/GenBank/DDBJ whole genome shotgun (WGS) entry which is preliminary data.</text>
</comment>
<keyword evidence="6" id="KW-1185">Reference proteome</keyword>
<comment type="subcellular location">
    <subcellularLocation>
        <location evidence="1">Nucleus</location>
        <location evidence="1">Nucleolus</location>
    </subcellularLocation>
</comment>
<gene>
    <name evidence="5" type="primary">Nop16</name>
    <name evidence="5" type="ORF">Bhyg_14066</name>
</gene>
<dbReference type="PANTHER" id="PTHR13243:SF1">
    <property type="entry name" value="NUCLEOLAR PROTEIN 16"/>
    <property type="match status" value="1"/>
</dbReference>
<evidence type="ECO:0000313" key="5">
    <source>
        <dbReference type="EMBL" id="KAJ6635480.1"/>
    </source>
</evidence>